<dbReference type="OrthoDB" id="9988752at2759"/>
<comment type="subcellular location">
    <subcellularLocation>
        <location evidence="1">Membrane</location>
        <topology evidence="1">Single-pass membrane protein</topology>
    </subcellularLocation>
</comment>
<dbReference type="GO" id="GO:0045499">
    <property type="term" value="F:chemorepellent activity"/>
    <property type="evidence" value="ECO:0007669"/>
    <property type="project" value="TreeGrafter"/>
</dbReference>
<dbReference type="FunFam" id="2.20.100.10:FF:000001">
    <property type="entry name" value="semaphorin-5A isoform X1"/>
    <property type="match status" value="1"/>
</dbReference>
<comment type="caution">
    <text evidence="6">The sequence shown here is derived from an EMBL/GenBank/DDBJ whole genome shotgun (WGS) entry which is preliminary data.</text>
</comment>
<evidence type="ECO:0000313" key="7">
    <source>
        <dbReference type="Proteomes" id="UP000275408"/>
    </source>
</evidence>
<keyword evidence="3" id="KW-1015">Disulfide bond</keyword>
<dbReference type="InterPro" id="IPR027231">
    <property type="entry name" value="Semaphorin"/>
</dbReference>
<organism evidence="6 7">
    <name type="scientific">Pocillopora damicornis</name>
    <name type="common">Cauliflower coral</name>
    <name type="synonym">Millepora damicornis</name>
    <dbReference type="NCBI Taxonomy" id="46731"/>
    <lineage>
        <taxon>Eukaryota</taxon>
        <taxon>Metazoa</taxon>
        <taxon>Cnidaria</taxon>
        <taxon>Anthozoa</taxon>
        <taxon>Hexacorallia</taxon>
        <taxon>Scleractinia</taxon>
        <taxon>Astrocoeniina</taxon>
        <taxon>Pocilloporidae</taxon>
        <taxon>Pocillopora</taxon>
    </lineage>
</organism>
<protein>
    <recommendedName>
        <fullName evidence="5">Sema domain-containing protein</fullName>
    </recommendedName>
</protein>
<dbReference type="InterPro" id="IPR000884">
    <property type="entry name" value="TSP1_rpt"/>
</dbReference>
<keyword evidence="2" id="KW-0524">Neurogenesis</keyword>
<dbReference type="Proteomes" id="UP000275408">
    <property type="component" value="Unassembled WGS sequence"/>
</dbReference>
<sequence length="614" mass="69632">MPDSKLLSFLLCLVFTEDGRVFRGTINVATRLSMIHSKSFKPRIGELATDFTSERDLYFDVHFVKSFIIGNYVYVFFREGTLECASCGKYKVSRVARVCKVLEANFLLLKKQLKITKNIEVDELPKLLRASLFTHYNGPPSSAICVYNLTDVNNVFHTSPLKSREAGSGKWVTLENKFRKYFEGCKINKTYLIPKPRPVPDGLMGTKNMLFKVYRDLLHDPLMRDPVLPTSLDSVQNQGNKAWFVKDGIRMTAIVLDKVGEHTVVYTSTDRGSVLKISQINRQEVIKAMTIDPKQHVLYLGSETVLKKLRLKQCGNHTDRRSCSSAIDPHCTWMKKTRQLIAWSPWKTCEGSDGNLCRCQARPCQDRQNSSCQGGYELRFENCTVDINVGWEGREEWEKYGVQHGNWGAWDTWTDCETKPWVGVRKRTRNCTNPVPRRGGRPCVGEAVQFESCNLGKHENKGVHFEVIFKTTGYNISNIIVEILNKTFDCEKQRDLCGEGEWKDWCDWSQCSGEGFQLRSMDCKVEPCVEEKLQERGCEPTSHSNCKGQMSTVRAGTCGLFANLIMVQNCLTEVVSGPGNLSAEGTVPTHWNVLLLSSTELVSEMVYTKFASKA</sequence>
<dbReference type="InterPro" id="IPR036383">
    <property type="entry name" value="TSP1_rpt_sf"/>
</dbReference>
<dbReference type="Pfam" id="PF01403">
    <property type="entry name" value="Sema"/>
    <property type="match status" value="1"/>
</dbReference>
<dbReference type="InterPro" id="IPR001627">
    <property type="entry name" value="Semap_dom"/>
</dbReference>
<dbReference type="EMBL" id="RCHS01001719">
    <property type="protein sequence ID" value="RMX51801.1"/>
    <property type="molecule type" value="Genomic_DNA"/>
</dbReference>
<dbReference type="PROSITE" id="PS51004">
    <property type="entry name" value="SEMA"/>
    <property type="match status" value="1"/>
</dbReference>
<evidence type="ECO:0000256" key="3">
    <source>
        <dbReference type="ARBA" id="ARBA00023157"/>
    </source>
</evidence>
<proteinExistence type="predicted"/>
<dbReference type="PANTHER" id="PTHR11036">
    <property type="entry name" value="SEMAPHORIN"/>
    <property type="match status" value="1"/>
</dbReference>
<dbReference type="Gene3D" id="2.130.10.10">
    <property type="entry name" value="YVTN repeat-like/Quinoprotein amine dehydrogenase"/>
    <property type="match status" value="2"/>
</dbReference>
<dbReference type="SUPFAM" id="SSF101912">
    <property type="entry name" value="Sema domain"/>
    <property type="match status" value="1"/>
</dbReference>
<evidence type="ECO:0000256" key="1">
    <source>
        <dbReference type="ARBA" id="ARBA00004167"/>
    </source>
</evidence>
<dbReference type="STRING" id="46731.A0A3M6UDQ9"/>
<dbReference type="Pfam" id="PF00090">
    <property type="entry name" value="TSP_1"/>
    <property type="match status" value="2"/>
</dbReference>
<dbReference type="PANTHER" id="PTHR11036:SF127">
    <property type="entry name" value="SEMAPHORIN-1A"/>
    <property type="match status" value="1"/>
</dbReference>
<dbReference type="AlphaFoldDB" id="A0A3M6UDQ9"/>
<dbReference type="PRINTS" id="PR01705">
    <property type="entry name" value="TSP1REPEAT"/>
</dbReference>
<dbReference type="InterPro" id="IPR015943">
    <property type="entry name" value="WD40/YVTN_repeat-like_dom_sf"/>
</dbReference>
<dbReference type="GO" id="GO:0007399">
    <property type="term" value="P:nervous system development"/>
    <property type="evidence" value="ECO:0007669"/>
    <property type="project" value="UniProtKB-KW"/>
</dbReference>
<dbReference type="Gene3D" id="2.20.100.10">
    <property type="entry name" value="Thrombospondin type-1 (TSP1) repeat"/>
    <property type="match status" value="1"/>
</dbReference>
<name>A0A3M6UDQ9_POCDA</name>
<keyword evidence="7" id="KW-1185">Reference proteome</keyword>
<reference evidence="6 7" key="1">
    <citation type="journal article" date="2018" name="Sci. Rep.">
        <title>Comparative analysis of the Pocillopora damicornis genome highlights role of immune system in coral evolution.</title>
        <authorList>
            <person name="Cunning R."/>
            <person name="Bay R.A."/>
            <person name="Gillette P."/>
            <person name="Baker A.C."/>
            <person name="Traylor-Knowles N."/>
        </authorList>
    </citation>
    <scope>NUCLEOTIDE SEQUENCE [LARGE SCALE GENOMIC DNA]</scope>
    <source>
        <strain evidence="6">RSMAS</strain>
        <tissue evidence="6">Whole animal</tissue>
    </source>
</reference>
<evidence type="ECO:0000256" key="4">
    <source>
        <dbReference type="PROSITE-ProRule" id="PRU00352"/>
    </source>
</evidence>
<dbReference type="SMART" id="SM00209">
    <property type="entry name" value="TSP1"/>
    <property type="match status" value="2"/>
</dbReference>
<evidence type="ECO:0000256" key="2">
    <source>
        <dbReference type="ARBA" id="ARBA00022902"/>
    </source>
</evidence>
<feature type="domain" description="Sema" evidence="5">
    <location>
        <begin position="1"/>
        <end position="336"/>
    </location>
</feature>
<accession>A0A3M6UDQ9</accession>
<comment type="caution">
    <text evidence="4">Lacks conserved residue(s) required for the propagation of feature annotation.</text>
</comment>
<dbReference type="InterPro" id="IPR036352">
    <property type="entry name" value="Semap_dom_sf"/>
</dbReference>
<dbReference type="SUPFAM" id="SSF82895">
    <property type="entry name" value="TSP-1 type 1 repeat"/>
    <property type="match status" value="1"/>
</dbReference>
<dbReference type="GO" id="GO:0030335">
    <property type="term" value="P:positive regulation of cell migration"/>
    <property type="evidence" value="ECO:0007669"/>
    <property type="project" value="TreeGrafter"/>
</dbReference>
<dbReference type="GO" id="GO:0005886">
    <property type="term" value="C:plasma membrane"/>
    <property type="evidence" value="ECO:0007669"/>
    <property type="project" value="TreeGrafter"/>
</dbReference>
<dbReference type="GO" id="GO:0030215">
    <property type="term" value="F:semaphorin receptor binding"/>
    <property type="evidence" value="ECO:0007669"/>
    <property type="project" value="InterPro"/>
</dbReference>
<gene>
    <name evidence="6" type="ORF">pdam_00011637</name>
</gene>
<evidence type="ECO:0000313" key="6">
    <source>
        <dbReference type="EMBL" id="RMX51801.1"/>
    </source>
</evidence>
<evidence type="ECO:0000259" key="5">
    <source>
        <dbReference type="PROSITE" id="PS51004"/>
    </source>
</evidence>
<dbReference type="SMART" id="SM00630">
    <property type="entry name" value="Sema"/>
    <property type="match status" value="1"/>
</dbReference>
<dbReference type="PROSITE" id="PS50092">
    <property type="entry name" value="TSP1"/>
    <property type="match status" value="2"/>
</dbReference>